<keyword evidence="3" id="KW-0479">Metal-binding</keyword>
<dbReference type="InterPro" id="IPR036820">
    <property type="entry name" value="Archease_dom_sf"/>
</dbReference>
<feature type="domain" description="Archease" evidence="5">
    <location>
        <begin position="12"/>
        <end position="152"/>
    </location>
</feature>
<gene>
    <name evidence="6" type="ORF">H1016_03525</name>
</gene>
<evidence type="ECO:0000256" key="1">
    <source>
        <dbReference type="ARBA" id="ARBA00007963"/>
    </source>
</evidence>
<dbReference type="InterPro" id="IPR002804">
    <property type="entry name" value="Archease"/>
</dbReference>
<keyword evidence="4" id="KW-0106">Calcium</keyword>
<evidence type="ECO:0000313" key="6">
    <source>
        <dbReference type="EMBL" id="HIK00584.1"/>
    </source>
</evidence>
<dbReference type="Gene3D" id="3.55.10.10">
    <property type="entry name" value="Archease domain"/>
    <property type="match status" value="1"/>
</dbReference>
<evidence type="ECO:0000256" key="2">
    <source>
        <dbReference type="ARBA" id="ARBA00022694"/>
    </source>
</evidence>
<dbReference type="SUPFAM" id="SSF69819">
    <property type="entry name" value="MTH1598-like"/>
    <property type="match status" value="1"/>
</dbReference>
<evidence type="ECO:0000256" key="4">
    <source>
        <dbReference type="ARBA" id="ARBA00022837"/>
    </source>
</evidence>
<reference evidence="6 7" key="1">
    <citation type="journal article" name="Nat. Commun.">
        <title>Undinarchaeota illuminate DPANN phylogeny and the impact of gene transfer on archaeal evolution.</title>
        <authorList>
            <person name="Dombrowski N."/>
            <person name="Williams T.A."/>
            <person name="Sun J."/>
            <person name="Woodcroft B.J."/>
            <person name="Lee J.H."/>
            <person name="Minh B.Q."/>
            <person name="Rinke C."/>
            <person name="Spang A."/>
        </authorList>
    </citation>
    <scope>NUCLEOTIDE SEQUENCE [LARGE SCALE GENOMIC DNA]</scope>
    <source>
        <strain evidence="6">MAG_bin1129</strain>
    </source>
</reference>
<keyword evidence="7" id="KW-1185">Reference proteome</keyword>
<sequence>MTPYRPLEDISIADAAFEVIGKDLNEIFRDAALATFSEMVDIFAVGSSETREIKVEGEKLDDLLFKWLEQLIYLKDAEYLWFGKFDVNIQQKGKKYVLEATAYGEKITQDPKKMRTDVKAITRHMLKVEQFTFDDVEKKVRKGWRAIFVLDI</sequence>
<evidence type="ECO:0000313" key="7">
    <source>
        <dbReference type="Proteomes" id="UP000646946"/>
    </source>
</evidence>
<dbReference type="Pfam" id="PF01951">
    <property type="entry name" value="Archease"/>
    <property type="match status" value="1"/>
</dbReference>
<proteinExistence type="inferred from homology"/>
<dbReference type="AlphaFoldDB" id="A0A832UNQ6"/>
<dbReference type="GO" id="GO:0008033">
    <property type="term" value="P:tRNA processing"/>
    <property type="evidence" value="ECO:0007669"/>
    <property type="project" value="UniProtKB-KW"/>
</dbReference>
<dbReference type="GO" id="GO:0046872">
    <property type="term" value="F:metal ion binding"/>
    <property type="evidence" value="ECO:0007669"/>
    <property type="project" value="UniProtKB-KW"/>
</dbReference>
<dbReference type="PANTHER" id="PTHR12682:SF11">
    <property type="entry name" value="PROTEIN ARCHEASE"/>
    <property type="match status" value="1"/>
</dbReference>
<keyword evidence="2" id="KW-0819">tRNA processing</keyword>
<dbReference type="PANTHER" id="PTHR12682">
    <property type="entry name" value="ARCHEASE"/>
    <property type="match status" value="1"/>
</dbReference>
<name>A0A832UNQ6_9ARCH</name>
<protein>
    <submittedName>
        <fullName evidence="6">Archease</fullName>
    </submittedName>
</protein>
<evidence type="ECO:0000259" key="5">
    <source>
        <dbReference type="Pfam" id="PF01951"/>
    </source>
</evidence>
<evidence type="ECO:0000256" key="3">
    <source>
        <dbReference type="ARBA" id="ARBA00022723"/>
    </source>
</evidence>
<dbReference type="Proteomes" id="UP000646946">
    <property type="component" value="Unassembled WGS sequence"/>
</dbReference>
<dbReference type="InterPro" id="IPR023572">
    <property type="entry name" value="Archease_dom"/>
</dbReference>
<comment type="caution">
    <text evidence="6">The sequence shown here is derived from an EMBL/GenBank/DDBJ whole genome shotgun (WGS) entry which is preliminary data.</text>
</comment>
<comment type="similarity">
    <text evidence="1">Belongs to the archease family.</text>
</comment>
<dbReference type="EMBL" id="DVAB01000029">
    <property type="protein sequence ID" value="HIK00584.1"/>
    <property type="molecule type" value="Genomic_DNA"/>
</dbReference>
<organism evidence="6 7">
    <name type="scientific">Candidatus Naiadarchaeum limnaeum</name>
    <dbReference type="NCBI Taxonomy" id="2756139"/>
    <lineage>
        <taxon>Archaea</taxon>
        <taxon>Candidatus Undinarchaeota</taxon>
        <taxon>Candidatus Undinarchaeia</taxon>
        <taxon>Candidatus Naiadarchaeales</taxon>
        <taxon>Candidatus Naiadarchaeaceae</taxon>
        <taxon>Candidatus Naiadarchaeum</taxon>
    </lineage>
</organism>
<accession>A0A832UNQ6</accession>